<keyword evidence="2" id="KW-1185">Reference proteome</keyword>
<feature type="non-terminal residue" evidence="1">
    <location>
        <position position="1"/>
    </location>
</feature>
<sequence length="199" mass="22032">LSSLSSGVFSFYAPKLYAQYCHALLRVFERDHSLQRNFEDSIFPATSFNSVSVDHTDVSNVGYGLCALASIGSFDSHKGGHLILFDMGLMLEFPPGSVALLPSGILRHGNTTIQDGEERYSIAQYCAGGLVRWVKYGHQTAVTIRKDNSKLKAKDILDTLNGDHAERVDEALGLFSKVDELDSDRRSAYKDFATFLRTD</sequence>
<dbReference type="EMBL" id="ML209291">
    <property type="protein sequence ID" value="TFK58582.1"/>
    <property type="molecule type" value="Genomic_DNA"/>
</dbReference>
<gene>
    <name evidence="1" type="ORF">BDN72DRAFT_781910</name>
</gene>
<organism evidence="1 2">
    <name type="scientific">Pluteus cervinus</name>
    <dbReference type="NCBI Taxonomy" id="181527"/>
    <lineage>
        <taxon>Eukaryota</taxon>
        <taxon>Fungi</taxon>
        <taxon>Dikarya</taxon>
        <taxon>Basidiomycota</taxon>
        <taxon>Agaricomycotina</taxon>
        <taxon>Agaricomycetes</taxon>
        <taxon>Agaricomycetidae</taxon>
        <taxon>Agaricales</taxon>
        <taxon>Pluteineae</taxon>
        <taxon>Pluteaceae</taxon>
        <taxon>Pluteus</taxon>
    </lineage>
</organism>
<evidence type="ECO:0000313" key="2">
    <source>
        <dbReference type="Proteomes" id="UP000308600"/>
    </source>
</evidence>
<name>A0ACD3A117_9AGAR</name>
<reference evidence="1 2" key="1">
    <citation type="journal article" date="2019" name="Nat. Ecol. Evol.">
        <title>Megaphylogeny resolves global patterns of mushroom evolution.</title>
        <authorList>
            <person name="Varga T."/>
            <person name="Krizsan K."/>
            <person name="Foldi C."/>
            <person name="Dima B."/>
            <person name="Sanchez-Garcia M."/>
            <person name="Sanchez-Ramirez S."/>
            <person name="Szollosi G.J."/>
            <person name="Szarkandi J.G."/>
            <person name="Papp V."/>
            <person name="Albert L."/>
            <person name="Andreopoulos W."/>
            <person name="Angelini C."/>
            <person name="Antonin V."/>
            <person name="Barry K.W."/>
            <person name="Bougher N.L."/>
            <person name="Buchanan P."/>
            <person name="Buyck B."/>
            <person name="Bense V."/>
            <person name="Catcheside P."/>
            <person name="Chovatia M."/>
            <person name="Cooper J."/>
            <person name="Damon W."/>
            <person name="Desjardin D."/>
            <person name="Finy P."/>
            <person name="Geml J."/>
            <person name="Haridas S."/>
            <person name="Hughes K."/>
            <person name="Justo A."/>
            <person name="Karasinski D."/>
            <person name="Kautmanova I."/>
            <person name="Kiss B."/>
            <person name="Kocsube S."/>
            <person name="Kotiranta H."/>
            <person name="LaButti K.M."/>
            <person name="Lechner B.E."/>
            <person name="Liimatainen K."/>
            <person name="Lipzen A."/>
            <person name="Lukacs Z."/>
            <person name="Mihaltcheva S."/>
            <person name="Morgado L.N."/>
            <person name="Niskanen T."/>
            <person name="Noordeloos M.E."/>
            <person name="Ohm R.A."/>
            <person name="Ortiz-Santana B."/>
            <person name="Ovrebo C."/>
            <person name="Racz N."/>
            <person name="Riley R."/>
            <person name="Savchenko A."/>
            <person name="Shiryaev A."/>
            <person name="Soop K."/>
            <person name="Spirin V."/>
            <person name="Szebenyi C."/>
            <person name="Tomsovsky M."/>
            <person name="Tulloss R.E."/>
            <person name="Uehling J."/>
            <person name="Grigoriev I.V."/>
            <person name="Vagvolgyi C."/>
            <person name="Papp T."/>
            <person name="Martin F.M."/>
            <person name="Miettinen O."/>
            <person name="Hibbett D.S."/>
            <person name="Nagy L.G."/>
        </authorList>
    </citation>
    <scope>NUCLEOTIDE SEQUENCE [LARGE SCALE GENOMIC DNA]</scope>
    <source>
        <strain evidence="1 2">NL-1719</strain>
    </source>
</reference>
<proteinExistence type="predicted"/>
<evidence type="ECO:0000313" key="1">
    <source>
        <dbReference type="EMBL" id="TFK58582.1"/>
    </source>
</evidence>
<protein>
    <submittedName>
        <fullName evidence="1">Uncharacterized protein</fullName>
    </submittedName>
</protein>
<accession>A0ACD3A117</accession>
<dbReference type="Proteomes" id="UP000308600">
    <property type="component" value="Unassembled WGS sequence"/>
</dbReference>